<dbReference type="CDD" id="cd22160">
    <property type="entry name" value="F-box_AtFBL13-like"/>
    <property type="match status" value="1"/>
</dbReference>
<dbReference type="AlphaFoldDB" id="A0A803NEI3"/>
<dbReference type="InterPro" id="IPR053781">
    <property type="entry name" value="F-box_AtFBL13-like"/>
</dbReference>
<dbReference type="OMA" id="FVINAPH"/>
<evidence type="ECO:0000259" key="2">
    <source>
        <dbReference type="Pfam" id="PF24758"/>
    </source>
</evidence>
<dbReference type="Pfam" id="PF24758">
    <property type="entry name" value="LRR_At5g56370"/>
    <property type="match status" value="1"/>
</dbReference>
<dbReference type="EnsemblPlants" id="AUR62044537-RA">
    <property type="protein sequence ID" value="AUR62044537-RA:cds"/>
    <property type="gene ID" value="AUR62044537"/>
</dbReference>
<sequence>MVDGKIMKCYIRKQRRRSRAEEEDRLSSLPDVILTNILSRLPIHVAIATSVLSHRWRRVWTGITCVEIVTCRTSGVAAMFDCILRQLTSRKLHVFDLALLEVFKSPEISESEIELWVREVCSRNVEDIRIDAHYDSQFCVPAILFNSQSLVTLKLWGLLQFKWPEIGSLCFHLPNLKSLNLCKLIDVPLSLGTLLRSCPHLEHLDLDFDLADNLHFSLSSSVVNIIAPNLKSLSIHMLYTPGQISVYIDAPKLENLKIENFYSIYYFLRNPTVLKEARIELMHDEWYGLESDDEEEKELDYGSLSEARKEYLHQMTKFVGGMSTVTNLELRLESLTNIFKYQNPVKLPIFSNVAHLETNFLKDLMFSLHCFPNLEHLKVSDCDDKMEQSSLCTPDSISDCFDKFLAYILRNAFVLEKLLVKFHMVDGEYDKYEREKAYAVWKECQFCKSLMKLPRSSLTCQLELSGRSVIASAPSGITNQSPVPLCHSETQNS</sequence>
<evidence type="ECO:0000313" key="3">
    <source>
        <dbReference type="EnsemblPlants" id="AUR62044537-RA:cds"/>
    </source>
</evidence>
<dbReference type="Proteomes" id="UP000596660">
    <property type="component" value="Unplaced"/>
</dbReference>
<dbReference type="Gramene" id="AUR62044537-RA">
    <property type="protein sequence ID" value="AUR62044537-RA:cds"/>
    <property type="gene ID" value="AUR62044537"/>
</dbReference>
<dbReference type="InterPro" id="IPR036047">
    <property type="entry name" value="F-box-like_dom_sf"/>
</dbReference>
<feature type="domain" description="F-box" evidence="1">
    <location>
        <begin position="26"/>
        <end position="61"/>
    </location>
</feature>
<dbReference type="InterPro" id="IPR001810">
    <property type="entry name" value="F-box_dom"/>
</dbReference>
<dbReference type="InterPro" id="IPR050232">
    <property type="entry name" value="FBL13/AtMIF1-like"/>
</dbReference>
<reference evidence="3" key="2">
    <citation type="submission" date="2021-03" db="UniProtKB">
        <authorList>
            <consortium name="EnsemblPlants"/>
        </authorList>
    </citation>
    <scope>IDENTIFICATION</scope>
</reference>
<proteinExistence type="predicted"/>
<dbReference type="PANTHER" id="PTHR31900:SF31">
    <property type="entry name" value="F-BOX_LRR-REPEAT PROTEIN 13-LIKE"/>
    <property type="match status" value="1"/>
</dbReference>
<dbReference type="InterPro" id="IPR032675">
    <property type="entry name" value="LRR_dom_sf"/>
</dbReference>
<dbReference type="Gene3D" id="3.80.10.10">
    <property type="entry name" value="Ribonuclease Inhibitor"/>
    <property type="match status" value="1"/>
</dbReference>
<dbReference type="SUPFAM" id="SSF81383">
    <property type="entry name" value="F-box domain"/>
    <property type="match status" value="1"/>
</dbReference>
<organism evidence="3 4">
    <name type="scientific">Chenopodium quinoa</name>
    <name type="common">Quinoa</name>
    <dbReference type="NCBI Taxonomy" id="63459"/>
    <lineage>
        <taxon>Eukaryota</taxon>
        <taxon>Viridiplantae</taxon>
        <taxon>Streptophyta</taxon>
        <taxon>Embryophyta</taxon>
        <taxon>Tracheophyta</taxon>
        <taxon>Spermatophyta</taxon>
        <taxon>Magnoliopsida</taxon>
        <taxon>eudicotyledons</taxon>
        <taxon>Gunneridae</taxon>
        <taxon>Pentapetalae</taxon>
        <taxon>Caryophyllales</taxon>
        <taxon>Chenopodiaceae</taxon>
        <taxon>Chenopodioideae</taxon>
        <taxon>Atripliceae</taxon>
        <taxon>Chenopodium</taxon>
    </lineage>
</organism>
<evidence type="ECO:0000259" key="1">
    <source>
        <dbReference type="Pfam" id="PF00646"/>
    </source>
</evidence>
<protein>
    <recommendedName>
        <fullName evidence="5">F-box domain-containing protein</fullName>
    </recommendedName>
</protein>
<evidence type="ECO:0008006" key="5">
    <source>
        <dbReference type="Google" id="ProtNLM"/>
    </source>
</evidence>
<name>A0A803NEI3_CHEQI</name>
<evidence type="ECO:0000313" key="4">
    <source>
        <dbReference type="Proteomes" id="UP000596660"/>
    </source>
</evidence>
<feature type="domain" description="F-box/LRR-repeat protein 15/At3g58940/PEG3-like LRR" evidence="2">
    <location>
        <begin position="114"/>
        <end position="258"/>
    </location>
</feature>
<dbReference type="SUPFAM" id="SSF52047">
    <property type="entry name" value="RNI-like"/>
    <property type="match status" value="1"/>
</dbReference>
<dbReference type="PANTHER" id="PTHR31900">
    <property type="entry name" value="F-BOX/RNI SUPERFAMILY PROTEIN-RELATED"/>
    <property type="match status" value="1"/>
</dbReference>
<dbReference type="InterPro" id="IPR055411">
    <property type="entry name" value="LRR_FXL15/At3g58940/PEG3-like"/>
</dbReference>
<reference evidence="3" key="1">
    <citation type="journal article" date="2017" name="Nature">
        <title>The genome of Chenopodium quinoa.</title>
        <authorList>
            <person name="Jarvis D.E."/>
            <person name="Ho Y.S."/>
            <person name="Lightfoot D.J."/>
            <person name="Schmoeckel S.M."/>
            <person name="Li B."/>
            <person name="Borm T.J.A."/>
            <person name="Ohyanagi H."/>
            <person name="Mineta K."/>
            <person name="Michell C.T."/>
            <person name="Saber N."/>
            <person name="Kharbatia N.M."/>
            <person name="Rupper R.R."/>
            <person name="Sharp A.R."/>
            <person name="Dally N."/>
            <person name="Boughton B.A."/>
            <person name="Woo Y.H."/>
            <person name="Gao G."/>
            <person name="Schijlen E.G.W.M."/>
            <person name="Guo X."/>
            <person name="Momin A.A."/>
            <person name="Negrao S."/>
            <person name="Al-Babili S."/>
            <person name="Gehring C."/>
            <person name="Roessner U."/>
            <person name="Jung C."/>
            <person name="Murphy K."/>
            <person name="Arold S.T."/>
            <person name="Gojobori T."/>
            <person name="van der Linden C.G."/>
            <person name="van Loo E.N."/>
            <person name="Jellen E.N."/>
            <person name="Maughan P.J."/>
            <person name="Tester M."/>
        </authorList>
    </citation>
    <scope>NUCLEOTIDE SEQUENCE [LARGE SCALE GENOMIC DNA]</scope>
    <source>
        <strain evidence="3">cv. PI 614886</strain>
    </source>
</reference>
<keyword evidence="4" id="KW-1185">Reference proteome</keyword>
<dbReference type="Pfam" id="PF00646">
    <property type="entry name" value="F-box"/>
    <property type="match status" value="1"/>
</dbReference>
<accession>A0A803NEI3</accession>